<organism evidence="1 2">
    <name type="scientific">Smallanthus sonchifolius</name>
    <dbReference type="NCBI Taxonomy" id="185202"/>
    <lineage>
        <taxon>Eukaryota</taxon>
        <taxon>Viridiplantae</taxon>
        <taxon>Streptophyta</taxon>
        <taxon>Embryophyta</taxon>
        <taxon>Tracheophyta</taxon>
        <taxon>Spermatophyta</taxon>
        <taxon>Magnoliopsida</taxon>
        <taxon>eudicotyledons</taxon>
        <taxon>Gunneridae</taxon>
        <taxon>Pentapetalae</taxon>
        <taxon>asterids</taxon>
        <taxon>campanulids</taxon>
        <taxon>Asterales</taxon>
        <taxon>Asteraceae</taxon>
        <taxon>Asteroideae</taxon>
        <taxon>Heliantheae alliance</taxon>
        <taxon>Millerieae</taxon>
        <taxon>Smallanthus</taxon>
    </lineage>
</organism>
<protein>
    <submittedName>
        <fullName evidence="1">Uncharacterized protein</fullName>
    </submittedName>
</protein>
<reference evidence="2" key="1">
    <citation type="journal article" date="2022" name="Mol. Ecol. Resour.">
        <title>The genomes of chicory, endive, great burdock and yacon provide insights into Asteraceae palaeo-polyploidization history and plant inulin production.</title>
        <authorList>
            <person name="Fan W."/>
            <person name="Wang S."/>
            <person name="Wang H."/>
            <person name="Wang A."/>
            <person name="Jiang F."/>
            <person name="Liu H."/>
            <person name="Zhao H."/>
            <person name="Xu D."/>
            <person name="Zhang Y."/>
        </authorList>
    </citation>
    <scope>NUCLEOTIDE SEQUENCE [LARGE SCALE GENOMIC DNA]</scope>
    <source>
        <strain evidence="2">cv. Yunnan</strain>
    </source>
</reference>
<sequence length="248" mass="28827">MDFYSPSSLVYRPGAESDWEEDSRAPMYRSPTPPAARPMFDVRADWIRNPYQTPHLHNQLPPPLRDPYLMPDLYHPNPWDGAGVMHDLQGQRMDSLANQLGYQKELISILEKEILEHRTQTAKAEARSATRVTIAILERIEKVVYKLELPPSLGNVHPTFHVSNLKKCLADENLHIPLDDVRIDETMHFVERPVEIMGREIKQLKRSRIPIVKVRWESKRGPEFTWEREDQMKLKYPHLFADTAASTS</sequence>
<evidence type="ECO:0000313" key="2">
    <source>
        <dbReference type="Proteomes" id="UP001056120"/>
    </source>
</evidence>
<name>A0ACB9DBP7_9ASTR</name>
<dbReference type="Proteomes" id="UP001056120">
    <property type="component" value="Linkage Group LG19"/>
</dbReference>
<dbReference type="EMBL" id="CM042036">
    <property type="protein sequence ID" value="KAI3744044.1"/>
    <property type="molecule type" value="Genomic_DNA"/>
</dbReference>
<gene>
    <name evidence="1" type="ORF">L1987_57116</name>
</gene>
<keyword evidence="2" id="KW-1185">Reference proteome</keyword>
<accession>A0ACB9DBP7</accession>
<comment type="caution">
    <text evidence="1">The sequence shown here is derived from an EMBL/GenBank/DDBJ whole genome shotgun (WGS) entry which is preliminary data.</text>
</comment>
<evidence type="ECO:0000313" key="1">
    <source>
        <dbReference type="EMBL" id="KAI3744044.1"/>
    </source>
</evidence>
<proteinExistence type="predicted"/>
<reference evidence="1 2" key="2">
    <citation type="journal article" date="2022" name="Mol. Ecol. Resour.">
        <title>The genomes of chicory, endive, great burdock and yacon provide insights into Asteraceae paleo-polyploidization history and plant inulin production.</title>
        <authorList>
            <person name="Fan W."/>
            <person name="Wang S."/>
            <person name="Wang H."/>
            <person name="Wang A."/>
            <person name="Jiang F."/>
            <person name="Liu H."/>
            <person name="Zhao H."/>
            <person name="Xu D."/>
            <person name="Zhang Y."/>
        </authorList>
    </citation>
    <scope>NUCLEOTIDE SEQUENCE [LARGE SCALE GENOMIC DNA]</scope>
    <source>
        <strain evidence="2">cv. Yunnan</strain>
        <tissue evidence="1">Leaves</tissue>
    </source>
</reference>